<name>R4X1F3_9BURK</name>
<protein>
    <submittedName>
        <fullName evidence="1">Uncharacterized protein</fullName>
    </submittedName>
</protein>
<keyword evidence="2" id="KW-1185">Reference proteome</keyword>
<sequence length="68" mass="7346">MAIAITCASCGKVGLIDEEALNLHDGKIDVLAFTAPEGFHKVMFGLRSEDVYLYCSDCKVPADLPTLQ</sequence>
<dbReference type="AlphaFoldDB" id="R4X1F3"/>
<dbReference type="KEGG" id="buo:BRPE64_ECDS00270"/>
<reference evidence="1 2" key="1">
    <citation type="journal article" date="2013" name="Genome Announc.">
        <title>Complete Genome Sequence of Burkholderia sp. Strain RPE64, Bacterial Symbiont of the Bean Bug Riptortus pedestris.</title>
        <authorList>
            <person name="Shibata T.F."/>
            <person name="Maeda T."/>
            <person name="Nikoh N."/>
            <person name="Yamaguchi K."/>
            <person name="Oshima K."/>
            <person name="Hattori M."/>
            <person name="Nishiyama T."/>
            <person name="Hasebe M."/>
            <person name="Fukatsu T."/>
            <person name="Kikuchi Y."/>
            <person name="Shigenobu S."/>
        </authorList>
    </citation>
    <scope>NUCLEOTIDE SEQUENCE [LARGE SCALE GENOMIC DNA]</scope>
    <source>
        <plasmid evidence="1 2">p2</plasmid>
    </source>
</reference>
<organism evidence="1 2">
    <name type="scientific">Caballeronia insecticola</name>
    <dbReference type="NCBI Taxonomy" id="758793"/>
    <lineage>
        <taxon>Bacteria</taxon>
        <taxon>Pseudomonadati</taxon>
        <taxon>Pseudomonadota</taxon>
        <taxon>Betaproteobacteria</taxon>
        <taxon>Burkholderiales</taxon>
        <taxon>Burkholderiaceae</taxon>
        <taxon>Caballeronia</taxon>
    </lineage>
</organism>
<reference evidence="1 2" key="2">
    <citation type="journal article" date="2018" name="Int. J. Syst. Evol. Microbiol.">
        <title>Burkholderia insecticola sp. nov., a gut symbiotic bacterium of the bean bug Riptortus pedestris.</title>
        <authorList>
            <person name="Takeshita K."/>
            <person name="Tamaki H."/>
            <person name="Ohbayashi T."/>
            <person name="Meng X.-Y."/>
            <person name="Sone T."/>
            <person name="Mitani Y."/>
            <person name="Peeters C."/>
            <person name="Kikuchi Y."/>
            <person name="Vandamme P."/>
        </authorList>
    </citation>
    <scope>NUCLEOTIDE SEQUENCE [LARGE SCALE GENOMIC DNA]</scope>
    <source>
        <strain evidence="1">RPE64</strain>
        <plasmid evidence="1 2">p2</plasmid>
    </source>
</reference>
<dbReference type="PATRIC" id="fig|758793.3.peg.6384"/>
<dbReference type="EMBL" id="AP013062">
    <property type="protein sequence ID" value="BAN28185.1"/>
    <property type="molecule type" value="Genomic_DNA"/>
</dbReference>
<evidence type="ECO:0000313" key="2">
    <source>
        <dbReference type="Proteomes" id="UP000013966"/>
    </source>
</evidence>
<keyword evidence="1" id="KW-0614">Plasmid</keyword>
<dbReference type="RefSeq" id="WP_016355534.1">
    <property type="nucleotide sequence ID" value="NC_021295.1"/>
</dbReference>
<dbReference type="Proteomes" id="UP000013966">
    <property type="component" value="Plasmid p2"/>
</dbReference>
<geneLocation type="plasmid" evidence="1 2">
    <name>p2</name>
</geneLocation>
<evidence type="ECO:0000313" key="1">
    <source>
        <dbReference type="EMBL" id="BAN28185.1"/>
    </source>
</evidence>
<accession>R4X1F3</accession>
<dbReference type="HOGENOM" id="CLU_2785863_0_0_4"/>
<proteinExistence type="predicted"/>
<gene>
    <name evidence="1" type="ORF">BRPE64_ECDS00270</name>
</gene>